<gene>
    <name evidence="3" type="ORF">FLAG1_09287</name>
</gene>
<dbReference type="GO" id="GO:0008270">
    <property type="term" value="F:zinc ion binding"/>
    <property type="evidence" value="ECO:0007669"/>
    <property type="project" value="InterPro"/>
</dbReference>
<name>A0A0M9EQM7_FUSLA</name>
<dbReference type="GO" id="GO:0000981">
    <property type="term" value="F:DNA-binding transcription factor activity, RNA polymerase II-specific"/>
    <property type="evidence" value="ECO:0007669"/>
    <property type="project" value="InterPro"/>
</dbReference>
<evidence type="ECO:0000313" key="3">
    <source>
        <dbReference type="EMBL" id="KPA37889.1"/>
    </source>
</evidence>
<sequence length="442" mass="49502">MGSATKVKACFSCTIGKRKCDKAQPACGRCSDKDVECRYPLTKRKRLHIPAAEPECVSQNTVNDTRPTVADAVLPSLPNHLVDPQEWIRSLGNLSTLVAPGLQDDTGSSTTTSNQGDATHFFLKPDAWVIRHIPFTTPTFSNSICMNYVRGIHEFFSEWVTDGHSSFMHRQLYADSGYPAAIQDAFACITLHNVRRQSNEDIVDGIISSKLSALLKSYPQCDGDVNSTTVLDIREHLSRTQVLYVHLVLALFSSSIGARANAEQQIQTLLSWTRELWEAALRDPDICQSENSDGFAASTNAIVLDVMFDGDTTPRLWRSWVLSESIRRTWLMTTSTIGVYLTLRQKWAECHGGVYFTARKDLWNAKSASSWAVACQSGNPLFICSLECESLFLTAKASDVDDLLINMFTIMWGIERVENWFARTAERGRSVRVWRDNDPVKK</sequence>
<dbReference type="Gene3D" id="4.10.240.10">
    <property type="entry name" value="Zn(2)-C6 fungal-type DNA-binding domain"/>
    <property type="match status" value="1"/>
</dbReference>
<dbReference type="InterPro" id="IPR001138">
    <property type="entry name" value="Zn2Cys6_DnaBD"/>
</dbReference>
<keyword evidence="4" id="KW-1185">Reference proteome</keyword>
<evidence type="ECO:0000256" key="1">
    <source>
        <dbReference type="ARBA" id="ARBA00023242"/>
    </source>
</evidence>
<comment type="caution">
    <text evidence="3">The sequence shown here is derived from an EMBL/GenBank/DDBJ whole genome shotgun (WGS) entry which is preliminary data.</text>
</comment>
<dbReference type="CDD" id="cd00067">
    <property type="entry name" value="GAL4"/>
    <property type="match status" value="1"/>
</dbReference>
<feature type="domain" description="Zn(2)-C6 fungal-type" evidence="2">
    <location>
        <begin position="9"/>
        <end position="39"/>
    </location>
</feature>
<dbReference type="AlphaFoldDB" id="A0A0M9EQM7"/>
<protein>
    <recommendedName>
        <fullName evidence="2">Zn(2)-C6 fungal-type domain-containing protein</fullName>
    </recommendedName>
</protein>
<dbReference type="PROSITE" id="PS00463">
    <property type="entry name" value="ZN2_CY6_FUNGAL_1"/>
    <property type="match status" value="1"/>
</dbReference>
<proteinExistence type="predicted"/>
<dbReference type="Proteomes" id="UP000037904">
    <property type="component" value="Unassembled WGS sequence"/>
</dbReference>
<keyword evidence="1" id="KW-0539">Nucleus</keyword>
<evidence type="ECO:0000313" key="4">
    <source>
        <dbReference type="Proteomes" id="UP000037904"/>
    </source>
</evidence>
<organism evidence="3 4">
    <name type="scientific">Fusarium langsethiae</name>
    <dbReference type="NCBI Taxonomy" id="179993"/>
    <lineage>
        <taxon>Eukaryota</taxon>
        <taxon>Fungi</taxon>
        <taxon>Dikarya</taxon>
        <taxon>Ascomycota</taxon>
        <taxon>Pezizomycotina</taxon>
        <taxon>Sordariomycetes</taxon>
        <taxon>Hypocreomycetidae</taxon>
        <taxon>Hypocreales</taxon>
        <taxon>Nectriaceae</taxon>
        <taxon>Fusarium</taxon>
    </lineage>
</organism>
<dbReference type="EMBL" id="JXCE01000346">
    <property type="protein sequence ID" value="KPA37889.1"/>
    <property type="molecule type" value="Genomic_DNA"/>
</dbReference>
<accession>A0A0M9EQM7</accession>
<dbReference type="PROSITE" id="PS50048">
    <property type="entry name" value="ZN2_CY6_FUNGAL_2"/>
    <property type="match status" value="1"/>
</dbReference>
<reference evidence="3 4" key="1">
    <citation type="submission" date="2015-04" db="EMBL/GenBank/DDBJ databases">
        <title>The draft genome sequence of Fusarium langsethiae, a T-2/HT-2 mycotoxin producer.</title>
        <authorList>
            <person name="Lysoe E."/>
            <person name="Divon H.H."/>
            <person name="Terzi V."/>
            <person name="Orru L."/>
            <person name="Lamontanara A."/>
            <person name="Kolseth A.-K."/>
            <person name="Frandsen R.J."/>
            <person name="Nielsen K."/>
            <person name="Thrane U."/>
        </authorList>
    </citation>
    <scope>NUCLEOTIDE SEQUENCE [LARGE SCALE GENOMIC DNA]</scope>
    <source>
        <strain evidence="3 4">Fl201059</strain>
    </source>
</reference>
<dbReference type="SUPFAM" id="SSF57701">
    <property type="entry name" value="Zn2/Cys6 DNA-binding domain"/>
    <property type="match status" value="1"/>
</dbReference>
<dbReference type="Pfam" id="PF00172">
    <property type="entry name" value="Zn_clus"/>
    <property type="match status" value="1"/>
</dbReference>
<dbReference type="InterPro" id="IPR036864">
    <property type="entry name" value="Zn2-C6_fun-type_DNA-bd_sf"/>
</dbReference>
<evidence type="ECO:0000259" key="2">
    <source>
        <dbReference type="PROSITE" id="PS50048"/>
    </source>
</evidence>